<keyword evidence="2" id="KW-0449">Lipoprotein</keyword>
<dbReference type="Proteomes" id="UP000288758">
    <property type="component" value="Chromosome"/>
</dbReference>
<evidence type="ECO:0000256" key="1">
    <source>
        <dbReference type="SAM" id="Phobius"/>
    </source>
</evidence>
<dbReference type="EMBL" id="CP034669">
    <property type="protein sequence ID" value="QAT83650.1"/>
    <property type="molecule type" value="Genomic_DNA"/>
</dbReference>
<evidence type="ECO:0000313" key="2">
    <source>
        <dbReference type="EMBL" id="QAT83650.1"/>
    </source>
</evidence>
<protein>
    <submittedName>
        <fullName evidence="2">Putative lipoprotein</fullName>
    </submittedName>
</protein>
<gene>
    <name evidence="2" type="ORF">EJ065_2064</name>
</gene>
<keyword evidence="1" id="KW-0812">Transmembrane</keyword>
<dbReference type="AlphaFoldDB" id="A0A410RNY9"/>
<sequence>MLAAEPGGHMRAFGIAVLMLLTAGCATTRVVNLNTGYGKTISYTPLESDPVEIGRDAFKQAVTQLVLDMKLDVAFKEVERDDRRSLLASNGGVVDGAQGRAVPSAYERICQRQDDPNGCMGMLAGGLTFGPMERRMMALYFALDTVWEGVEDAIRDMVNGAALRAMVTTMIGTALVMLVAPEPITKVIAVALTASLIAYLGTGPVWNLGRGFLRLMDESRDAANVSELERAGHRFGKILGDNGARVLVIVALSALGGKNAMAAQGPRMPGFAQAAVRAEAEGGFVLAGALSGGVQAISISSAGVLNIALAPTAVAAVAMGPGAGVGTRPAGGTGGGIQGDPDGEVHHICTDKNEVSSASGGPWTPLFENFFKQADMKMSDRANQVRISGHQGPHPRGYHEEIFRRLTLAMKGCRDVAQCRGSLTRELGRIARDLTTEGSKLRMLITKAAGN</sequence>
<dbReference type="Pfam" id="PF14412">
    <property type="entry name" value="AHH"/>
    <property type="match status" value="1"/>
</dbReference>
<feature type="transmembrane region" description="Helical" evidence="1">
    <location>
        <begin position="161"/>
        <end position="181"/>
    </location>
</feature>
<evidence type="ECO:0000313" key="3">
    <source>
        <dbReference type="Proteomes" id="UP000288758"/>
    </source>
</evidence>
<dbReference type="InterPro" id="IPR032871">
    <property type="entry name" value="AHH_dom_containing"/>
</dbReference>
<proteinExistence type="predicted"/>
<organism evidence="2 3">
    <name type="scientific">Corallococcus coralloides</name>
    <name type="common">Myxococcus coralloides</name>
    <dbReference type="NCBI Taxonomy" id="184914"/>
    <lineage>
        <taxon>Bacteria</taxon>
        <taxon>Pseudomonadati</taxon>
        <taxon>Myxococcota</taxon>
        <taxon>Myxococcia</taxon>
        <taxon>Myxococcales</taxon>
        <taxon>Cystobacterineae</taxon>
        <taxon>Myxococcaceae</taxon>
        <taxon>Corallococcus</taxon>
    </lineage>
</organism>
<reference evidence="2 3" key="1">
    <citation type="submission" date="2018-12" db="EMBL/GenBank/DDBJ databases">
        <title>Complete Genome Sequence of the Corallopyronin A producing Myxobacterium Corallococcus coralloides B035.</title>
        <authorList>
            <person name="Bouhired S.M."/>
            <person name="Rupp O."/>
            <person name="Blom J."/>
            <person name="Schaeberle T.F."/>
            <person name="Kehraus S."/>
            <person name="Schiefer A."/>
            <person name="Pfarr K."/>
            <person name="Goesmann A."/>
            <person name="Hoerauf A."/>
            <person name="Koenig G.M."/>
        </authorList>
    </citation>
    <scope>NUCLEOTIDE SEQUENCE [LARGE SCALE GENOMIC DNA]</scope>
    <source>
        <strain evidence="2 3">B035</strain>
    </source>
</reference>
<accession>A0A410RNY9</accession>
<name>A0A410RNY9_CORCK</name>
<feature type="transmembrane region" description="Helical" evidence="1">
    <location>
        <begin position="12"/>
        <end position="31"/>
    </location>
</feature>
<keyword evidence="1" id="KW-1133">Transmembrane helix</keyword>
<feature type="transmembrane region" description="Helical" evidence="1">
    <location>
        <begin position="187"/>
        <end position="206"/>
    </location>
</feature>
<keyword evidence="1" id="KW-0472">Membrane</keyword>